<proteinExistence type="inferred from homology"/>
<dbReference type="PANTHER" id="PTHR10695:SF46">
    <property type="entry name" value="BIFUNCTIONAL COENZYME A SYNTHASE-RELATED"/>
    <property type="match status" value="1"/>
</dbReference>
<comment type="catalytic activity">
    <reaction evidence="3">
        <text>3'-dephospho-CoA + ATP = ADP + CoA + H(+)</text>
        <dbReference type="Rhea" id="RHEA:18245"/>
        <dbReference type="ChEBI" id="CHEBI:15378"/>
        <dbReference type="ChEBI" id="CHEBI:30616"/>
        <dbReference type="ChEBI" id="CHEBI:57287"/>
        <dbReference type="ChEBI" id="CHEBI:57328"/>
        <dbReference type="ChEBI" id="CHEBI:456216"/>
        <dbReference type="EC" id="2.7.1.24"/>
    </reaction>
</comment>
<reference evidence="5" key="1">
    <citation type="journal article" date="2021" name="PeerJ">
        <title>Extensive microbial diversity within the chicken gut microbiome revealed by metagenomics and culture.</title>
        <authorList>
            <person name="Gilroy R."/>
            <person name="Ravi A."/>
            <person name="Getino M."/>
            <person name="Pursley I."/>
            <person name="Horton D.L."/>
            <person name="Alikhan N.F."/>
            <person name="Baker D."/>
            <person name="Gharbi K."/>
            <person name="Hall N."/>
            <person name="Watson M."/>
            <person name="Adriaenssens E.M."/>
            <person name="Foster-Nyarko E."/>
            <person name="Jarju S."/>
            <person name="Secka A."/>
            <person name="Antonio M."/>
            <person name="Oren A."/>
            <person name="Chaudhuri R.R."/>
            <person name="La Ragione R."/>
            <person name="Hildebrand F."/>
            <person name="Pallen M.J."/>
        </authorList>
    </citation>
    <scope>NUCLEOTIDE SEQUENCE</scope>
    <source>
        <strain evidence="5">ChiSxjej3B15-1167</strain>
    </source>
</reference>
<organism evidence="5 6">
    <name type="scientific">Candidatus Anaerobutyricum stercoripullorum</name>
    <dbReference type="NCBI Taxonomy" id="2838456"/>
    <lineage>
        <taxon>Bacteria</taxon>
        <taxon>Bacillati</taxon>
        <taxon>Bacillota</taxon>
        <taxon>Clostridia</taxon>
        <taxon>Lachnospirales</taxon>
        <taxon>Lachnospiraceae</taxon>
        <taxon>Anaerobutyricum</taxon>
    </lineage>
</organism>
<feature type="binding site" evidence="3">
    <location>
        <begin position="18"/>
        <end position="23"/>
    </location>
    <ligand>
        <name>ATP</name>
        <dbReference type="ChEBI" id="CHEBI:30616"/>
    </ligand>
</feature>
<keyword evidence="3" id="KW-0963">Cytoplasm</keyword>
<accession>A0A9D1X5C3</accession>
<comment type="function">
    <text evidence="3">Catalyzes the phosphorylation of the 3'-hydroxyl group of dephosphocoenzyme A to form coenzyme A.</text>
</comment>
<reference evidence="5" key="2">
    <citation type="submission" date="2021-04" db="EMBL/GenBank/DDBJ databases">
        <authorList>
            <person name="Gilroy R."/>
        </authorList>
    </citation>
    <scope>NUCLEOTIDE SEQUENCE</scope>
    <source>
        <strain evidence="5">ChiSxjej3B15-1167</strain>
    </source>
</reference>
<dbReference type="CDD" id="cd02022">
    <property type="entry name" value="DPCK"/>
    <property type="match status" value="1"/>
</dbReference>
<comment type="subcellular location">
    <subcellularLocation>
        <location evidence="3">Cytoplasm</location>
    </subcellularLocation>
</comment>
<evidence type="ECO:0000256" key="2">
    <source>
        <dbReference type="ARBA" id="ARBA00022840"/>
    </source>
</evidence>
<comment type="caution">
    <text evidence="5">The sequence shown here is derived from an EMBL/GenBank/DDBJ whole genome shotgun (WGS) entry which is preliminary data.</text>
</comment>
<dbReference type="EC" id="2.7.1.24" evidence="3 4"/>
<keyword evidence="1 3" id="KW-0547">Nucleotide-binding</keyword>
<sequence>MKQSDRYIPAVGITGGVGSGKSVVMEILKEEFGAEVILADLVAHDLMEPGAASYEQIVEEFGSGIVGADGQIDRPALSRIVFGDAARLERLNAITHPNVKKEILSRIEHFRKEGKASLIAVEAALLIEEGYEELLDALWYVYVSEENRIRRLMDGRGYSEEKSRSIMCQQLPEEVFRRHCSRVIDNNSDVESLRAQLKAIFQEEKWQ</sequence>
<evidence type="ECO:0000313" key="6">
    <source>
        <dbReference type="Proteomes" id="UP000886805"/>
    </source>
</evidence>
<dbReference type="GO" id="GO:0004140">
    <property type="term" value="F:dephospho-CoA kinase activity"/>
    <property type="evidence" value="ECO:0007669"/>
    <property type="project" value="UniProtKB-UniRule"/>
</dbReference>
<comment type="similarity">
    <text evidence="3">Belongs to the CoaE family.</text>
</comment>
<dbReference type="GO" id="GO:0005524">
    <property type="term" value="F:ATP binding"/>
    <property type="evidence" value="ECO:0007669"/>
    <property type="project" value="UniProtKB-UniRule"/>
</dbReference>
<dbReference type="PANTHER" id="PTHR10695">
    <property type="entry name" value="DEPHOSPHO-COA KINASE-RELATED"/>
    <property type="match status" value="1"/>
</dbReference>
<evidence type="ECO:0000313" key="5">
    <source>
        <dbReference type="EMBL" id="HIX73054.1"/>
    </source>
</evidence>
<dbReference type="GO" id="GO:0015937">
    <property type="term" value="P:coenzyme A biosynthetic process"/>
    <property type="evidence" value="ECO:0007669"/>
    <property type="project" value="UniProtKB-UniRule"/>
</dbReference>
<name>A0A9D1X5C3_9FIRM</name>
<keyword evidence="3 5" id="KW-0418">Kinase</keyword>
<dbReference type="NCBIfam" id="TIGR00152">
    <property type="entry name" value="dephospho-CoA kinase"/>
    <property type="match status" value="1"/>
</dbReference>
<dbReference type="PROSITE" id="PS51219">
    <property type="entry name" value="DPCK"/>
    <property type="match status" value="1"/>
</dbReference>
<dbReference type="Proteomes" id="UP000886805">
    <property type="component" value="Unassembled WGS sequence"/>
</dbReference>
<dbReference type="InterPro" id="IPR001977">
    <property type="entry name" value="Depp_CoAkinase"/>
</dbReference>
<dbReference type="AlphaFoldDB" id="A0A9D1X5C3"/>
<evidence type="ECO:0000256" key="1">
    <source>
        <dbReference type="ARBA" id="ARBA00022741"/>
    </source>
</evidence>
<comment type="pathway">
    <text evidence="3">Cofactor biosynthesis; coenzyme A biosynthesis; CoA from (R)-pantothenate: step 5/5.</text>
</comment>
<evidence type="ECO:0000256" key="3">
    <source>
        <dbReference type="HAMAP-Rule" id="MF_00376"/>
    </source>
</evidence>
<evidence type="ECO:0000256" key="4">
    <source>
        <dbReference type="NCBIfam" id="TIGR00152"/>
    </source>
</evidence>
<gene>
    <name evidence="3 5" type="primary">coaE</name>
    <name evidence="5" type="ORF">H9849_08540</name>
</gene>
<keyword evidence="3" id="KW-0173">Coenzyme A biosynthesis</keyword>
<dbReference type="HAMAP" id="MF_00376">
    <property type="entry name" value="Dephospho_CoA_kinase"/>
    <property type="match status" value="1"/>
</dbReference>
<dbReference type="Pfam" id="PF01121">
    <property type="entry name" value="CoaE"/>
    <property type="match status" value="1"/>
</dbReference>
<dbReference type="GO" id="GO:0005737">
    <property type="term" value="C:cytoplasm"/>
    <property type="evidence" value="ECO:0007669"/>
    <property type="project" value="UniProtKB-SubCell"/>
</dbReference>
<dbReference type="SUPFAM" id="SSF52540">
    <property type="entry name" value="P-loop containing nucleoside triphosphate hydrolases"/>
    <property type="match status" value="1"/>
</dbReference>
<dbReference type="InterPro" id="IPR027417">
    <property type="entry name" value="P-loop_NTPase"/>
</dbReference>
<keyword evidence="2 3" id="KW-0067">ATP-binding</keyword>
<keyword evidence="3 5" id="KW-0808">Transferase</keyword>
<dbReference type="EMBL" id="DXEQ01000256">
    <property type="protein sequence ID" value="HIX73054.1"/>
    <property type="molecule type" value="Genomic_DNA"/>
</dbReference>
<protein>
    <recommendedName>
        <fullName evidence="3 4">Dephospho-CoA kinase</fullName>
        <ecNumber evidence="3 4">2.7.1.24</ecNumber>
    </recommendedName>
    <alternativeName>
        <fullName evidence="3">Dephosphocoenzyme A kinase</fullName>
    </alternativeName>
</protein>
<dbReference type="Gene3D" id="3.40.50.300">
    <property type="entry name" value="P-loop containing nucleotide triphosphate hydrolases"/>
    <property type="match status" value="1"/>
</dbReference>